<evidence type="ECO:0000313" key="3">
    <source>
        <dbReference type="Proteomes" id="UP000559182"/>
    </source>
</evidence>
<keyword evidence="1" id="KW-1133">Transmembrane helix</keyword>
<protein>
    <submittedName>
        <fullName evidence="2">Uncharacterized protein</fullName>
    </submittedName>
</protein>
<proteinExistence type="predicted"/>
<dbReference type="RefSeq" id="WP_183320633.1">
    <property type="nucleotide sequence ID" value="NZ_JACHVQ010000001.1"/>
</dbReference>
<dbReference type="Proteomes" id="UP000559182">
    <property type="component" value="Unassembled WGS sequence"/>
</dbReference>
<comment type="caution">
    <text evidence="2">The sequence shown here is derived from an EMBL/GenBank/DDBJ whole genome shotgun (WGS) entry which is preliminary data.</text>
</comment>
<dbReference type="AlphaFoldDB" id="A0A839NA01"/>
<gene>
    <name evidence="2" type="ORF">FHU39_002460</name>
</gene>
<reference evidence="2 3" key="1">
    <citation type="submission" date="2020-08" db="EMBL/GenBank/DDBJ databases">
        <title>Sequencing the genomes of 1000 actinobacteria strains.</title>
        <authorList>
            <person name="Klenk H.-P."/>
        </authorList>
    </citation>
    <scope>NUCLEOTIDE SEQUENCE [LARGE SCALE GENOMIC DNA]</scope>
    <source>
        <strain evidence="2 3">DSM 105369</strain>
    </source>
</reference>
<keyword evidence="1" id="KW-0812">Transmembrane</keyword>
<keyword evidence="1" id="KW-0472">Membrane</keyword>
<dbReference type="EMBL" id="JACHVQ010000001">
    <property type="protein sequence ID" value="MBB2892476.1"/>
    <property type="molecule type" value="Genomic_DNA"/>
</dbReference>
<name>A0A839NA01_9MICO</name>
<accession>A0A839NA01</accession>
<sequence>MQVVAAILLALFSYAAWWYVRRSWREFRRTGRLQVTGRGLTVDFRHTWAVCCYLGFDALMGLTSLGAAVALLVAALR</sequence>
<evidence type="ECO:0000256" key="1">
    <source>
        <dbReference type="SAM" id="Phobius"/>
    </source>
</evidence>
<organism evidence="2 3">
    <name type="scientific">Flexivirga oryzae</name>
    <dbReference type="NCBI Taxonomy" id="1794944"/>
    <lineage>
        <taxon>Bacteria</taxon>
        <taxon>Bacillati</taxon>
        <taxon>Actinomycetota</taxon>
        <taxon>Actinomycetes</taxon>
        <taxon>Micrococcales</taxon>
        <taxon>Dermacoccaceae</taxon>
        <taxon>Flexivirga</taxon>
    </lineage>
</organism>
<feature type="transmembrane region" description="Helical" evidence="1">
    <location>
        <begin position="47"/>
        <end position="76"/>
    </location>
</feature>
<keyword evidence="3" id="KW-1185">Reference proteome</keyword>
<evidence type="ECO:0000313" key="2">
    <source>
        <dbReference type="EMBL" id="MBB2892476.1"/>
    </source>
</evidence>